<dbReference type="GO" id="GO:0032040">
    <property type="term" value="C:small-subunit processome"/>
    <property type="evidence" value="ECO:0007669"/>
    <property type="project" value="TreeGrafter"/>
</dbReference>
<evidence type="ECO:0000259" key="3">
    <source>
        <dbReference type="Pfam" id="PF07539"/>
    </source>
</evidence>
<dbReference type="InterPro" id="IPR011989">
    <property type="entry name" value="ARM-like"/>
</dbReference>
<dbReference type="Pfam" id="PF07539">
    <property type="entry name" value="UTP20_N"/>
    <property type="match status" value="1"/>
</dbReference>
<feature type="region of interest" description="Disordered" evidence="2">
    <location>
        <begin position="2619"/>
        <end position="2670"/>
    </location>
</feature>
<feature type="non-terminal residue" evidence="6">
    <location>
        <position position="1"/>
    </location>
</feature>
<dbReference type="InterPro" id="IPR016024">
    <property type="entry name" value="ARM-type_fold"/>
</dbReference>
<feature type="region of interest" description="Disordered" evidence="2">
    <location>
        <begin position="1"/>
        <end position="25"/>
    </location>
</feature>
<evidence type="ECO:0000256" key="1">
    <source>
        <dbReference type="PROSITE-ProRule" id="PRU00103"/>
    </source>
</evidence>
<dbReference type="Pfam" id="PF23099">
    <property type="entry name" value="UTP20_C"/>
    <property type="match status" value="1"/>
</dbReference>
<evidence type="ECO:0000256" key="2">
    <source>
        <dbReference type="SAM" id="MobiDB-lite"/>
    </source>
</evidence>
<proteinExistence type="predicted"/>
<evidence type="ECO:0000313" key="7">
    <source>
        <dbReference type="Proteomes" id="UP000250266"/>
    </source>
</evidence>
<reference evidence="6 7" key="1">
    <citation type="journal article" date="2016" name="Nat. Commun.">
        <title>Ectomycorrhizal ecology is imprinted in the genome of the dominant symbiotic fungus Cenococcum geophilum.</title>
        <authorList>
            <consortium name="DOE Joint Genome Institute"/>
            <person name="Peter M."/>
            <person name="Kohler A."/>
            <person name="Ohm R.A."/>
            <person name="Kuo A."/>
            <person name="Krutzmann J."/>
            <person name="Morin E."/>
            <person name="Arend M."/>
            <person name="Barry K.W."/>
            <person name="Binder M."/>
            <person name="Choi C."/>
            <person name="Clum A."/>
            <person name="Copeland A."/>
            <person name="Grisel N."/>
            <person name="Haridas S."/>
            <person name="Kipfer T."/>
            <person name="LaButti K."/>
            <person name="Lindquist E."/>
            <person name="Lipzen A."/>
            <person name="Maire R."/>
            <person name="Meier B."/>
            <person name="Mihaltcheva S."/>
            <person name="Molinier V."/>
            <person name="Murat C."/>
            <person name="Poggeler S."/>
            <person name="Quandt C.A."/>
            <person name="Sperisen C."/>
            <person name="Tritt A."/>
            <person name="Tisserant E."/>
            <person name="Crous P.W."/>
            <person name="Henrissat B."/>
            <person name="Nehls U."/>
            <person name="Egli S."/>
            <person name="Spatafora J.W."/>
            <person name="Grigoriev I.V."/>
            <person name="Martin F.M."/>
        </authorList>
    </citation>
    <scope>NUCLEOTIDE SEQUENCE [LARGE SCALE GENOMIC DNA]</scope>
    <source>
        <strain evidence="6 7">CBS 459.81</strain>
    </source>
</reference>
<feature type="domain" description="U3 small nucleolar RNA-associated protein 20 N-terminal" evidence="3">
    <location>
        <begin position="882"/>
        <end position="1496"/>
    </location>
</feature>
<dbReference type="InterPro" id="IPR021133">
    <property type="entry name" value="HEAT_type_2"/>
</dbReference>
<dbReference type="PANTHER" id="PTHR17695">
    <property type="entry name" value="SMALL SUBUNIT PROCESSOME COMPONENT 20 HOMOLOG"/>
    <property type="match status" value="1"/>
</dbReference>
<dbReference type="PANTHER" id="PTHR17695:SF11">
    <property type="entry name" value="SMALL SUBUNIT PROCESSOME COMPONENT 20 HOMOLOG"/>
    <property type="match status" value="1"/>
</dbReference>
<dbReference type="InterPro" id="IPR057525">
    <property type="entry name" value="UTP20_C"/>
</dbReference>
<dbReference type="PROSITE" id="PS50077">
    <property type="entry name" value="HEAT_REPEAT"/>
    <property type="match status" value="1"/>
</dbReference>
<dbReference type="OrthoDB" id="360653at2759"/>
<keyword evidence="7" id="KW-1185">Reference proteome</keyword>
<dbReference type="InterPro" id="IPR052575">
    <property type="entry name" value="SSU_processome_comp_20"/>
</dbReference>
<dbReference type="InterPro" id="IPR011430">
    <property type="entry name" value="UTP20_N"/>
</dbReference>
<dbReference type="InterPro" id="IPR046523">
    <property type="entry name" value="UTP20_dom"/>
</dbReference>
<name>A0A8E2JJX5_9PEZI</name>
<dbReference type="GO" id="GO:0030686">
    <property type="term" value="C:90S preribosome"/>
    <property type="evidence" value="ECO:0007669"/>
    <property type="project" value="TreeGrafter"/>
</dbReference>
<organism evidence="6 7">
    <name type="scientific">Lepidopterella palustris CBS 459.81</name>
    <dbReference type="NCBI Taxonomy" id="1314670"/>
    <lineage>
        <taxon>Eukaryota</taxon>
        <taxon>Fungi</taxon>
        <taxon>Dikarya</taxon>
        <taxon>Ascomycota</taxon>
        <taxon>Pezizomycotina</taxon>
        <taxon>Dothideomycetes</taxon>
        <taxon>Pleosporomycetidae</taxon>
        <taxon>Mytilinidiales</taxon>
        <taxon>Argynnaceae</taxon>
        <taxon>Lepidopterella</taxon>
    </lineage>
</organism>
<dbReference type="Gene3D" id="1.25.10.10">
    <property type="entry name" value="Leucine-rich Repeat Variant"/>
    <property type="match status" value="4"/>
</dbReference>
<feature type="compositionally biased region" description="Basic residues" evidence="2">
    <location>
        <begin position="2643"/>
        <end position="2658"/>
    </location>
</feature>
<protein>
    <submittedName>
        <fullName evidence="6">HEAT repeat protein-like protein</fullName>
    </submittedName>
</protein>
<gene>
    <name evidence="6" type="ORF">K432DRAFT_421980</name>
</gene>
<feature type="compositionally biased region" description="Basic residues" evidence="2">
    <location>
        <begin position="11"/>
        <end position="25"/>
    </location>
</feature>
<feature type="domain" description="U3 small nucleolar RNA-associated protein 20 C-terminal" evidence="5">
    <location>
        <begin position="2586"/>
        <end position="2659"/>
    </location>
</feature>
<accession>A0A8E2JJX5</accession>
<dbReference type="Proteomes" id="UP000250266">
    <property type="component" value="Unassembled WGS sequence"/>
</dbReference>
<feature type="region of interest" description="Disordered" evidence="2">
    <location>
        <begin position="2446"/>
        <end position="2499"/>
    </location>
</feature>
<dbReference type="EMBL" id="KV744823">
    <property type="protein sequence ID" value="OCK85173.1"/>
    <property type="molecule type" value="Genomic_DNA"/>
</dbReference>
<feature type="compositionally biased region" description="Basic and acidic residues" evidence="2">
    <location>
        <begin position="2659"/>
        <end position="2670"/>
    </location>
</feature>
<evidence type="ECO:0000259" key="4">
    <source>
        <dbReference type="Pfam" id="PF20416"/>
    </source>
</evidence>
<dbReference type="Pfam" id="PF20416">
    <property type="entry name" value="UTP20"/>
    <property type="match status" value="1"/>
</dbReference>
<dbReference type="SUPFAM" id="SSF48371">
    <property type="entry name" value="ARM repeat"/>
    <property type="match status" value="2"/>
</dbReference>
<evidence type="ECO:0000259" key="5">
    <source>
        <dbReference type="Pfam" id="PF23099"/>
    </source>
</evidence>
<feature type="domain" description="U3 small nucleolar RNA-associated protein 20" evidence="4">
    <location>
        <begin position="1714"/>
        <end position="1934"/>
    </location>
</feature>
<feature type="compositionally biased region" description="Basic and acidic residues" evidence="2">
    <location>
        <begin position="1"/>
        <end position="10"/>
    </location>
</feature>
<evidence type="ECO:0000313" key="6">
    <source>
        <dbReference type="EMBL" id="OCK85173.1"/>
    </source>
</evidence>
<feature type="repeat" description="HEAT" evidence="1">
    <location>
        <begin position="1703"/>
        <end position="1744"/>
    </location>
</feature>
<sequence length="2670" mass="302152">MSRGPADKNARIKKIKGGTPSSRRHHFESFSQRISKITIDPVRRVRRTAHDDDELTTTFSYFHTSLFEWRDRNLSENFTHFARHVAPLCESLPQILHHDDRILELLVEYIEKRDIMSLEPLLSLVAHFAHDLGVRFEKHFARIVTTVSQVASKSPEAEVIEWSFTCLAWLFKYLSKLLVPDLRPLFDLMAPLLGKERQKPFVAKFAAESLSFLFRKAGAAYHRDAKPLEVIVKHILEDLEGLQDPSKHEQYQHGLMVLFVESIKGVQHGVHSSGQIILREITAQTFALMLACTSTLESSPAEHILTGVLVALIHHTNSEAFEPLLKTILDQIKTMNPSANVRAIKLSARLLFTVSGVRKGSRIEDWTYFLEVLDLLIEGASREECLAANHSVLDVLAAVAVAFQTCPLETAIPHVRILETFTEGYWAANFLPFCILFAEQGSERFNSFLFPHFKRFINCQWQTHREELCLILPRMKKASVLPPQSLSCPQGWQQQILDLCRHLARSEHMEDRLVYDCNGFLTAASILAMDDHNKTSIATELSTVLEKVLVTSNPDPEKPRNVFAVGHVLSYLIENGMTDQLSSTTWQSLCRVSKDYAHYLIFWKGLHKLVVSHSSVLDLKDTQMELLKDALVTCLGSPSHDLRLTALEIMSAIFSTAEESHKDILSTALLIEQSPLNIQTARSVSMHVRKLATNYKSICSDEWLAKAIPMFCFGLLHVKFAQLWEDSCVALKQMCETKEGETVVSNIAFNWVNSSIEDPEFRMSPSEGEVQQFTRTNEFDCSNLSLLTDMASRSQNAFQDASIQLNKLFDSQHYRTPFITSASRTQALRVLNCIPQVAEKRSRLLVPILLEWTSATDNDAIYEAPDTGGDEAEQESTTLSLRWARKDQKAMLSLFASFTNPTVLFRSSEVYSALLSLVGNGDLEIQKSALKAIMTWKNAGINRYEEHLFNLLDDARFREQISVFLDVGEEDSEFQEQHRAQLMPIILRLLYGKIVNRSGSASGKRGQEVKRKAVFIALTRFEQATIGQFLEIALGPLHNISIIREQTLNEEILHRDLLSPRKQMGLLNMMEDLLDTLGTTLTPFTSQIIDPLLYCLIRASRTIPNSSLECDVGRESPRDIQLSLLKSIRQTGLRSLGLLFNSCPEFSWQAYMPIIVQELVDPKLEKLPIQTAQSISGTLKLFATWARNSNTALFLAEYNHNILPKVAECLGIPSAKDEVKLFILNDILRSVIRLTNEDNDGTVPASKKQREDVRTLILQPYANAFLIRIGDLLRKNPSRAFLEVGVQSVEELASFVEGSSESRNMIEIAAFLLRQPSQRVNSRTKSNLLKILHAFIPRCDLETNFELFETICNATFGLFSFVQDRPSRRVLCEITKDLSKYQPDLQDIADLCDDLNSFSSARLDEPDFEKRSKAFSVINEDQYLSYSVKQWRPLVYNMLYYIKDSEELSIRVNASFSLRRFIECASNGSDAAVEDFKQFMTLAILPGIQYGVRESSELVRVEYLSVLAHIVRKFPDWPPVHDLNTLLAHDDEEASFFTNVLHIQLHRRARAVRRLAAEARSGKIASENINHFFIPLLEHFIFDKSDDQGAHNLAADSVATIGAMAEWLDWQQYKGLLVKFTSYITSKEEMLKTIIKLIGATMDSLSRAGHAKGYITHRSIEKTPSANDIQSNGTDMDIDIPQSKLSKSLPVQQKLSDDLNRKILPPLVKFLHDKDESTVSLRVPIAVAVTKILRMLPPEEFAERLPPVLMDVCHILRSKSQDARDMTRKTLAEISSLIGPAYFGFVLKELRRALQRGYQLHVLSFTMHSILLELSSSPTSKPGDLDYCLPSIVAIIMDDIFGVTGQEKDAEEYISKMKEVKKSTSFDSMEHVAKLTTLKHLVDLVRPTMMLLLERLDLKMVKKIDELLRRVGLGILHNAAVQDRDILVFCYELIKEVYKDSATVHTLKEEDDRTKRYLIKMKSASKSSQRGGRTSHIYKMTRFALDILRSVLRKHESLQTPENIAGFMPIIGDALVQGQEEVQLSAIKLLTAIIKVPLPVIDRNAPVYVSEAVQTINAAPSTNTELAQAALKLISAVLRERRNVTVKEKDLAYLLKKLKPDLEEPNRQGVTFNFLKAVMARKIVITEVYEVLDTVSVIMVTNQTRTARDLARSVYFQFLMEYPQGQERFSKQLEFLVKNLKYEHVHGRQSVMETLHLILTKVGDNLIQEVLNLVFIPLAMAMYDDDSSDCRAMAGALLKRVFERADAETTKSCLSILRTWLEQNEQPLLKRLALQCWTLYFEVAEGKMKDVSYVLDQLEGVLAEASDPTGDLPWELVYFALQTFLKLCEMSPDETFDTRRESLWDAAGKCVSYHHSWVKFSAAKLIGAYFAHFATTNAENGLDATPLFGSRGLQLTGEEMLRLTSASLRVFRGPSVSDELCNQSVRNLAFLARCFAVNGLKWSRKSGAEDEDDDVDDGAGASMSDEDVNGAEEIQANGADDEEEWSGCSPPPERPSVHSSVTIPSAIHYLLTRLIAVIRRETKIIRLPMLYPKTSVLQLIYTLCSILPVSALTPSLLQVLSPLLTLIDPATTVPRSTDPAFNDAYKALQDKAQEVMNVLQKRLGTTEYVALVQDVQRSMRERREGRRAKRRVEAVSMPEKAGKEKRRRQDVKRVKRKERGAENRGLRRGW</sequence>